<gene>
    <name evidence="18" type="ORF">EAI_14180</name>
</gene>
<keyword evidence="19" id="KW-1185">Reference proteome</keyword>
<dbReference type="Pfam" id="PF02734">
    <property type="entry name" value="Dak2"/>
    <property type="match status" value="1"/>
</dbReference>
<dbReference type="OMA" id="ALNMNGF"/>
<protein>
    <recommendedName>
        <fullName evidence="4">Triokinase/FMN cyclase</fullName>
        <ecNumber evidence="2">2.7.1.28</ecNumber>
        <ecNumber evidence="1">2.7.1.29</ecNumber>
        <ecNumber evidence="3">4.6.1.15</ecNumber>
    </recommendedName>
    <alternativeName>
        <fullName evidence="10">Bifunctional ATP-dependent dihydroxyacetone kinase/FAD-AMP lyase (cyclizing)</fullName>
    </alternativeName>
</protein>
<evidence type="ECO:0000313" key="18">
    <source>
        <dbReference type="EMBL" id="EFN87717.1"/>
    </source>
</evidence>
<evidence type="ECO:0000256" key="3">
    <source>
        <dbReference type="ARBA" id="ARBA00012578"/>
    </source>
</evidence>
<evidence type="ECO:0000313" key="19">
    <source>
        <dbReference type="Proteomes" id="UP000008237"/>
    </source>
</evidence>
<comment type="catalytic activity">
    <reaction evidence="13">
        <text>D-glyceraldehyde + ATP = D-glyceraldehyde 3-phosphate + ADP + H(+)</text>
        <dbReference type="Rhea" id="RHEA:13941"/>
        <dbReference type="ChEBI" id="CHEBI:15378"/>
        <dbReference type="ChEBI" id="CHEBI:17378"/>
        <dbReference type="ChEBI" id="CHEBI:30616"/>
        <dbReference type="ChEBI" id="CHEBI:59776"/>
        <dbReference type="ChEBI" id="CHEBI:456216"/>
        <dbReference type="EC" id="2.7.1.28"/>
    </reaction>
</comment>
<evidence type="ECO:0000256" key="4">
    <source>
        <dbReference type="ARBA" id="ARBA00018932"/>
    </source>
</evidence>
<evidence type="ECO:0000256" key="10">
    <source>
        <dbReference type="ARBA" id="ARBA00032426"/>
    </source>
</evidence>
<evidence type="ECO:0000256" key="14">
    <source>
        <dbReference type="ARBA" id="ARBA00048526"/>
    </source>
</evidence>
<evidence type="ECO:0000256" key="5">
    <source>
        <dbReference type="ARBA" id="ARBA00022679"/>
    </source>
</evidence>
<dbReference type="Gene3D" id="3.40.50.10440">
    <property type="entry name" value="Dihydroxyacetone kinase, domain 1"/>
    <property type="match status" value="1"/>
</dbReference>
<evidence type="ECO:0000256" key="12">
    <source>
        <dbReference type="ARBA" id="ARBA00046681"/>
    </source>
</evidence>
<dbReference type="GO" id="GO:0004371">
    <property type="term" value="F:glycerone kinase activity"/>
    <property type="evidence" value="ECO:0007669"/>
    <property type="project" value="UniProtKB-EC"/>
</dbReference>
<evidence type="ECO:0000259" key="17">
    <source>
        <dbReference type="PROSITE" id="PS51481"/>
    </source>
</evidence>
<dbReference type="EC" id="2.7.1.28" evidence="2"/>
<dbReference type="EC" id="2.7.1.29" evidence="1"/>
<dbReference type="Gene3D" id="3.30.1180.20">
    <property type="entry name" value="Dihydroxyacetone kinase, domain 2"/>
    <property type="match status" value="1"/>
</dbReference>
<accession>E2B9B1</accession>
<dbReference type="Gene3D" id="1.25.40.340">
    <property type="match status" value="1"/>
</dbReference>
<evidence type="ECO:0000256" key="15">
    <source>
        <dbReference type="ARBA" id="ARBA00048898"/>
    </source>
</evidence>
<evidence type="ECO:0000256" key="9">
    <source>
        <dbReference type="ARBA" id="ARBA00023285"/>
    </source>
</evidence>
<dbReference type="PROSITE" id="PS51480">
    <property type="entry name" value="DHAL"/>
    <property type="match status" value="1"/>
</dbReference>
<dbReference type="Pfam" id="PF02733">
    <property type="entry name" value="Dak1"/>
    <property type="match status" value="1"/>
</dbReference>
<comment type="catalytic activity">
    <reaction evidence="14">
        <text>FAD = riboflavin cyclic-4',5'-phosphate + AMP + H(+)</text>
        <dbReference type="Rhea" id="RHEA:13729"/>
        <dbReference type="ChEBI" id="CHEBI:15378"/>
        <dbReference type="ChEBI" id="CHEBI:57692"/>
        <dbReference type="ChEBI" id="CHEBI:76202"/>
        <dbReference type="ChEBI" id="CHEBI:456215"/>
        <dbReference type="EC" id="4.6.1.15"/>
    </reaction>
</comment>
<evidence type="ECO:0000256" key="11">
    <source>
        <dbReference type="ARBA" id="ARBA00045490"/>
    </source>
</evidence>
<comment type="subunit">
    <text evidence="12">Homodimer. Interacts with IFIH1 (via the CARD domains), the interaction is inhibited by viral infection.</text>
</comment>
<dbReference type="STRING" id="610380.E2B9B1"/>
<dbReference type="AlphaFoldDB" id="E2B9B1"/>
<keyword evidence="6" id="KW-0547">Nucleotide-binding</keyword>
<evidence type="ECO:0000256" key="6">
    <source>
        <dbReference type="ARBA" id="ARBA00022741"/>
    </source>
</evidence>
<dbReference type="InterPro" id="IPR050861">
    <property type="entry name" value="Dihydroxyacetone_Kinase"/>
</dbReference>
<keyword evidence="8" id="KW-0067">ATP-binding</keyword>
<keyword evidence="9" id="KW-0170">Cobalt</keyword>
<dbReference type="PROSITE" id="PS51481">
    <property type="entry name" value="DHAK"/>
    <property type="match status" value="1"/>
</dbReference>
<dbReference type="SMART" id="SM01120">
    <property type="entry name" value="Dak2"/>
    <property type="match status" value="1"/>
</dbReference>
<evidence type="ECO:0000259" key="16">
    <source>
        <dbReference type="PROSITE" id="PS51480"/>
    </source>
</evidence>
<sequence length="567" mass="61005">MSKNLVNSIQNAVSEALSGLCYTYPQLEYQISHKVVLSPGYRDRKDKVALICGGGSGHEPFAAGFVGAGMLTASIAGSIFAAPPSTHITHALQYIGKNNKAGVLVVVPNYTGDCLNFGIAIEKAQLAGIKVEEITVDDDCSIPASEQGVTGKRALVGMLFVIKIAGALAERGSPLHEVTEIARHVSQNTATYGVGLTACAIPGQDLMFELAYDEVECGMGVHGEAGYERIKLGTASEMVSVMLERICKTLVLTANNSIAVIVNNFGGLSQLEQGIIVHEVVNQLRVLMTSLNSAGVHVSVLKLIESHKDVLVKYLDDETAAPCWPGRSYSISSTVTRIPAEHAEKRITEKIGISLNIQEQHLTRLCLEKACAAIIEKEAYLNELDRGCGDGDCGSTLRRFADGILNNLSDLPLSHPAAMLSEIANIAEEHMGGTSGALYCLFFTSSAKELASCKQGKDLRCAWFRAFYSGLNCLKRYGKAKVGDRTMIDTMDAVYTTYEKIPSKDCNVFYSKIAAAAWKGCDSTKDMKPKAGRASYVKQAKYLTKEDAGAYAAAIWIDAITVQLITF</sequence>
<organism evidence="19">
    <name type="scientific">Harpegnathos saltator</name>
    <name type="common">Jerdon's jumping ant</name>
    <dbReference type="NCBI Taxonomy" id="610380"/>
    <lineage>
        <taxon>Eukaryota</taxon>
        <taxon>Metazoa</taxon>
        <taxon>Ecdysozoa</taxon>
        <taxon>Arthropoda</taxon>
        <taxon>Hexapoda</taxon>
        <taxon>Insecta</taxon>
        <taxon>Pterygota</taxon>
        <taxon>Neoptera</taxon>
        <taxon>Endopterygota</taxon>
        <taxon>Hymenoptera</taxon>
        <taxon>Apocrita</taxon>
        <taxon>Aculeata</taxon>
        <taxon>Formicoidea</taxon>
        <taxon>Formicidae</taxon>
        <taxon>Ponerinae</taxon>
        <taxon>Ponerini</taxon>
        <taxon>Harpegnathos</taxon>
    </lineage>
</organism>
<evidence type="ECO:0000256" key="8">
    <source>
        <dbReference type="ARBA" id="ARBA00022840"/>
    </source>
</evidence>
<name>E2B9B1_HARSA</name>
<dbReference type="GO" id="GO:0019563">
    <property type="term" value="P:glycerol catabolic process"/>
    <property type="evidence" value="ECO:0007669"/>
    <property type="project" value="TreeGrafter"/>
</dbReference>
<evidence type="ECO:0000256" key="2">
    <source>
        <dbReference type="ARBA" id="ARBA00012110"/>
    </source>
</evidence>
<dbReference type="GO" id="GO:0050354">
    <property type="term" value="F:triokinase activity"/>
    <property type="evidence" value="ECO:0007669"/>
    <property type="project" value="UniProtKB-EC"/>
</dbReference>
<dbReference type="FunFam" id="3.40.50.10440:FF:000001">
    <property type="entry name" value="Dihydroxyacetone kinase, DhaK subunit"/>
    <property type="match status" value="1"/>
</dbReference>
<reference evidence="18 19" key="1">
    <citation type="journal article" date="2010" name="Science">
        <title>Genomic comparison of the ants Camponotus floridanus and Harpegnathos saltator.</title>
        <authorList>
            <person name="Bonasio R."/>
            <person name="Zhang G."/>
            <person name="Ye C."/>
            <person name="Mutti N.S."/>
            <person name="Fang X."/>
            <person name="Qin N."/>
            <person name="Donahue G."/>
            <person name="Yang P."/>
            <person name="Li Q."/>
            <person name="Li C."/>
            <person name="Zhang P."/>
            <person name="Huang Z."/>
            <person name="Berger S.L."/>
            <person name="Reinberg D."/>
            <person name="Wang J."/>
            <person name="Liebig J."/>
        </authorList>
    </citation>
    <scope>NUCLEOTIDE SEQUENCE [LARGE SCALE GENOMIC DNA]</scope>
    <source>
        <strain evidence="18 19">R22 G/1</strain>
    </source>
</reference>
<dbReference type="GO" id="GO:0005829">
    <property type="term" value="C:cytosol"/>
    <property type="evidence" value="ECO:0007669"/>
    <property type="project" value="TreeGrafter"/>
</dbReference>
<feature type="domain" description="DhaL" evidence="16">
    <location>
        <begin position="361"/>
        <end position="562"/>
    </location>
</feature>
<comment type="function">
    <text evidence="11">Catalyzes both the phosphorylation of dihydroxyacetone and of glyceraldehyde, and the splitting of ribonucleoside diphosphate-X compounds among which FAD is the best substrate. Represses IFIH1-mediated cellular antiviral response.</text>
</comment>
<dbReference type="EMBL" id="GL446479">
    <property type="protein sequence ID" value="EFN87717.1"/>
    <property type="molecule type" value="Genomic_DNA"/>
</dbReference>
<feature type="domain" description="DhaK" evidence="17">
    <location>
        <begin position="8"/>
        <end position="324"/>
    </location>
</feature>
<dbReference type="GO" id="GO:0005524">
    <property type="term" value="F:ATP binding"/>
    <property type="evidence" value="ECO:0007669"/>
    <property type="project" value="UniProtKB-KW"/>
</dbReference>
<evidence type="ECO:0000256" key="1">
    <source>
        <dbReference type="ARBA" id="ARBA00012107"/>
    </source>
</evidence>
<dbReference type="PANTHER" id="PTHR28629">
    <property type="entry name" value="TRIOKINASE/FMN CYCLASE"/>
    <property type="match status" value="1"/>
</dbReference>
<keyword evidence="7 18" id="KW-0418">Kinase</keyword>
<dbReference type="InterPro" id="IPR036117">
    <property type="entry name" value="DhaL_dom_sf"/>
</dbReference>
<proteinExistence type="predicted"/>
<dbReference type="InterPro" id="IPR004006">
    <property type="entry name" value="DhaK_dom"/>
</dbReference>
<dbReference type="OrthoDB" id="1724672at2759"/>
<dbReference type="SUPFAM" id="SSF101473">
    <property type="entry name" value="DhaL-like"/>
    <property type="match status" value="1"/>
</dbReference>
<keyword evidence="5" id="KW-0808">Transferase</keyword>
<dbReference type="SUPFAM" id="SSF82549">
    <property type="entry name" value="DAK1/DegV-like"/>
    <property type="match status" value="1"/>
</dbReference>
<comment type="catalytic activity">
    <reaction evidence="15">
        <text>dihydroxyacetone + ATP = dihydroxyacetone phosphate + ADP + H(+)</text>
        <dbReference type="Rhea" id="RHEA:15773"/>
        <dbReference type="ChEBI" id="CHEBI:15378"/>
        <dbReference type="ChEBI" id="CHEBI:16016"/>
        <dbReference type="ChEBI" id="CHEBI:30616"/>
        <dbReference type="ChEBI" id="CHEBI:57642"/>
        <dbReference type="ChEBI" id="CHEBI:456216"/>
        <dbReference type="EC" id="2.7.1.29"/>
    </reaction>
</comment>
<dbReference type="FunFam" id="1.25.40.340:FF:000002">
    <property type="entry name" value="Dihydroxyacetone kinase, L subunit"/>
    <property type="match status" value="1"/>
</dbReference>
<dbReference type="PANTHER" id="PTHR28629:SF4">
    <property type="entry name" value="TRIOKINASE_FMN CYCLASE"/>
    <property type="match status" value="1"/>
</dbReference>
<evidence type="ECO:0000256" key="7">
    <source>
        <dbReference type="ARBA" id="ARBA00022777"/>
    </source>
</evidence>
<dbReference type="InParanoid" id="E2B9B1"/>
<dbReference type="GO" id="GO:0034012">
    <property type="term" value="F:FAD-AMP lyase (cyclizing) activity"/>
    <property type="evidence" value="ECO:0007669"/>
    <property type="project" value="UniProtKB-EC"/>
</dbReference>
<evidence type="ECO:0000256" key="13">
    <source>
        <dbReference type="ARBA" id="ARBA00047974"/>
    </source>
</evidence>
<dbReference type="Proteomes" id="UP000008237">
    <property type="component" value="Unassembled WGS sequence"/>
</dbReference>
<dbReference type="EC" id="4.6.1.15" evidence="3"/>
<dbReference type="InterPro" id="IPR004007">
    <property type="entry name" value="DhaL_dom"/>
</dbReference>